<keyword evidence="1" id="KW-0812">Transmembrane</keyword>
<keyword evidence="1" id="KW-1133">Transmembrane helix</keyword>
<comment type="caution">
    <text evidence="2">The sequence shown here is derived from an EMBL/GenBank/DDBJ whole genome shotgun (WGS) entry which is preliminary data.</text>
</comment>
<feature type="transmembrane region" description="Helical" evidence="1">
    <location>
        <begin position="6"/>
        <end position="33"/>
    </location>
</feature>
<keyword evidence="3" id="KW-1185">Reference proteome</keyword>
<dbReference type="PANTHER" id="PTHR33973">
    <property type="entry name" value="OS07G0153300 PROTEIN"/>
    <property type="match status" value="1"/>
</dbReference>
<dbReference type="Proteomes" id="UP000624404">
    <property type="component" value="Unassembled WGS sequence"/>
</dbReference>
<dbReference type="PANTHER" id="PTHR33973:SF4">
    <property type="entry name" value="OS07G0153300 PROTEIN"/>
    <property type="match status" value="1"/>
</dbReference>
<name>A0A8H2ZNR0_9HELO</name>
<evidence type="ECO:0000313" key="2">
    <source>
        <dbReference type="EMBL" id="CAD6444811.1"/>
    </source>
</evidence>
<reference evidence="2" key="1">
    <citation type="submission" date="2020-10" db="EMBL/GenBank/DDBJ databases">
        <authorList>
            <person name="Kusch S."/>
        </authorList>
    </citation>
    <scope>NUCLEOTIDE SEQUENCE</scope>
    <source>
        <strain evidence="2">SwB9</strain>
    </source>
</reference>
<dbReference type="InterPro" id="IPR010775">
    <property type="entry name" value="DUF1365"/>
</dbReference>
<sequence length="591" mass="67838">MGIPYFAATSVALIGVFGSVSDISNLFAFTIVHNRYLLFHIFQKYVDLSTFIAHTGSMAFLFALLQITRYFRGLEVASTNLEGQVLKPMFFPAKTSHLRLFPKKHGFSYSYLLTGVPVGWTGSSGGMISVDEKNNIFPWYKRLLYFQPMSPWYAVDGDAYLERGHVPGGLEGKLKRFLHDQGLNHEDYPYAYLMTSSRFLGYQNNPVSIWNLYSRNKELKAVILEVNNTFDERHTYFVTSKDVEASMIEETKGKPARFTNTWSKEFYVSPFNSRSGSYSISASDPFFPSLSGSNPLDLTLTLTSTERAFLVARIFSDGPAIDPSTMSVVQKTQFILSWWWVGFATFPRTLVQASILFFKRSLPWVSRPEPLKVTLSRHADTTQKTFEVLFRQYLQHLIETADQPLVLKYRPAGLLDNKVELMYSPSAQMSPQIAESIEISVFTPIFYTRFVKYIDVIQALEMESKNEIISISNTDLLWPLPVQLDIKPGMRSEDYGSSDINTFSYIFFRTIYSTRILPLLESSGSVFSSFEKYILKETDHATSSLYQRMFFKMWLSNWVAFGLIDLLELQWWLIKSGVSWWVAGKLWLVKE</sequence>
<evidence type="ECO:0000313" key="3">
    <source>
        <dbReference type="Proteomes" id="UP000624404"/>
    </source>
</evidence>
<gene>
    <name evidence="2" type="ORF">SCLTRI_LOCUS4603</name>
</gene>
<feature type="transmembrane region" description="Helical" evidence="1">
    <location>
        <begin position="45"/>
        <end position="65"/>
    </location>
</feature>
<dbReference type="AlphaFoldDB" id="A0A8H2ZNR0"/>
<evidence type="ECO:0000256" key="1">
    <source>
        <dbReference type="SAM" id="Phobius"/>
    </source>
</evidence>
<dbReference type="Pfam" id="PF07103">
    <property type="entry name" value="DUF1365"/>
    <property type="match status" value="1"/>
</dbReference>
<organism evidence="2 3">
    <name type="scientific">Sclerotinia trifoliorum</name>
    <dbReference type="NCBI Taxonomy" id="28548"/>
    <lineage>
        <taxon>Eukaryota</taxon>
        <taxon>Fungi</taxon>
        <taxon>Dikarya</taxon>
        <taxon>Ascomycota</taxon>
        <taxon>Pezizomycotina</taxon>
        <taxon>Leotiomycetes</taxon>
        <taxon>Helotiales</taxon>
        <taxon>Sclerotiniaceae</taxon>
        <taxon>Sclerotinia</taxon>
    </lineage>
</organism>
<proteinExistence type="predicted"/>
<keyword evidence="1" id="KW-0472">Membrane</keyword>
<protein>
    <submittedName>
        <fullName evidence="2">62184ace-fcc4-491a-b608-17c5dfe8e475</fullName>
    </submittedName>
</protein>
<dbReference type="EMBL" id="CAJHIA010000012">
    <property type="protein sequence ID" value="CAD6444811.1"/>
    <property type="molecule type" value="Genomic_DNA"/>
</dbReference>
<accession>A0A8H2ZNR0</accession>
<dbReference type="OrthoDB" id="3340520at2759"/>